<feature type="domain" description="TM2" evidence="6">
    <location>
        <begin position="33"/>
        <end position="85"/>
    </location>
</feature>
<dbReference type="AlphaFoldDB" id="A0A367YVG7"/>
<dbReference type="InterPro" id="IPR050932">
    <property type="entry name" value="TM2D1-3-like"/>
</dbReference>
<keyword evidence="3 5" id="KW-1133">Transmembrane helix</keyword>
<reference evidence="7 8" key="1">
    <citation type="submission" date="2018-07" db="EMBL/GenBank/DDBJ databases">
        <title>Desertimonas flava gen. nov. sp. nov.</title>
        <authorList>
            <person name="Liu S."/>
        </authorList>
    </citation>
    <scope>NUCLEOTIDE SEQUENCE [LARGE SCALE GENOMIC DNA]</scope>
    <source>
        <strain evidence="7 8">16Sb5-5</strain>
    </source>
</reference>
<evidence type="ECO:0000256" key="4">
    <source>
        <dbReference type="ARBA" id="ARBA00023136"/>
    </source>
</evidence>
<dbReference type="InterPro" id="IPR007829">
    <property type="entry name" value="TM2"/>
</dbReference>
<dbReference type="PANTHER" id="PTHR21016">
    <property type="entry name" value="BETA-AMYLOID BINDING PROTEIN-RELATED"/>
    <property type="match status" value="1"/>
</dbReference>
<evidence type="ECO:0000256" key="3">
    <source>
        <dbReference type="ARBA" id="ARBA00022989"/>
    </source>
</evidence>
<protein>
    <submittedName>
        <fullName evidence="7">TM2 domain-containing protein</fullName>
    </submittedName>
</protein>
<comment type="caution">
    <text evidence="7">The sequence shown here is derived from an EMBL/GenBank/DDBJ whole genome shotgun (WGS) entry which is preliminary data.</text>
</comment>
<name>A0A367YVG7_9ACTN</name>
<accession>A0A367YVG7</accession>
<evidence type="ECO:0000313" key="8">
    <source>
        <dbReference type="Proteomes" id="UP000252770"/>
    </source>
</evidence>
<evidence type="ECO:0000256" key="2">
    <source>
        <dbReference type="ARBA" id="ARBA00022692"/>
    </source>
</evidence>
<evidence type="ECO:0000256" key="1">
    <source>
        <dbReference type="ARBA" id="ARBA00004141"/>
    </source>
</evidence>
<evidence type="ECO:0000256" key="5">
    <source>
        <dbReference type="SAM" id="Phobius"/>
    </source>
</evidence>
<dbReference type="Pfam" id="PF05154">
    <property type="entry name" value="TM2"/>
    <property type="match status" value="1"/>
</dbReference>
<keyword evidence="2 5" id="KW-0812">Transmembrane</keyword>
<dbReference type="PANTHER" id="PTHR21016:SF25">
    <property type="entry name" value="TM2 DOMAIN-CONTAINING PROTEIN DDB_G0277895-RELATED"/>
    <property type="match status" value="1"/>
</dbReference>
<feature type="transmembrane region" description="Helical" evidence="5">
    <location>
        <begin position="37"/>
        <end position="55"/>
    </location>
</feature>
<dbReference type="EMBL" id="QOUI01000008">
    <property type="protein sequence ID" value="RCK69012.1"/>
    <property type="molecule type" value="Genomic_DNA"/>
</dbReference>
<organism evidence="7 8">
    <name type="scientific">Desertihabitans brevis</name>
    <dbReference type="NCBI Taxonomy" id="2268447"/>
    <lineage>
        <taxon>Bacteria</taxon>
        <taxon>Bacillati</taxon>
        <taxon>Actinomycetota</taxon>
        <taxon>Actinomycetes</taxon>
        <taxon>Propionibacteriales</taxon>
        <taxon>Propionibacteriaceae</taxon>
        <taxon>Desertihabitans</taxon>
    </lineage>
</organism>
<comment type="subcellular location">
    <subcellularLocation>
        <location evidence="1">Membrane</location>
        <topology evidence="1">Multi-pass membrane protein</topology>
    </subcellularLocation>
</comment>
<dbReference type="Proteomes" id="UP000252770">
    <property type="component" value="Unassembled WGS sequence"/>
</dbReference>
<sequence>MVPASFPAHPYGGPYPVAHPYASPYGSEPNWSDKSKTTAAVLAFFLGGLGVHNLYLGHTGRGVAQLLIWVLGIWLFGIGPLITGIWALIEFVLILTGTIGDRQGRALR</sequence>
<evidence type="ECO:0000259" key="6">
    <source>
        <dbReference type="Pfam" id="PF05154"/>
    </source>
</evidence>
<dbReference type="GO" id="GO:0016020">
    <property type="term" value="C:membrane"/>
    <property type="evidence" value="ECO:0007669"/>
    <property type="project" value="UniProtKB-SubCell"/>
</dbReference>
<feature type="transmembrane region" description="Helical" evidence="5">
    <location>
        <begin position="67"/>
        <end position="89"/>
    </location>
</feature>
<evidence type="ECO:0000313" key="7">
    <source>
        <dbReference type="EMBL" id="RCK69012.1"/>
    </source>
</evidence>
<gene>
    <name evidence="7" type="ORF">DT076_13340</name>
</gene>
<keyword evidence="8" id="KW-1185">Reference proteome</keyword>
<proteinExistence type="predicted"/>
<keyword evidence="4 5" id="KW-0472">Membrane</keyword>